<gene>
    <name evidence="6" type="ORF">RM423_00600</name>
</gene>
<dbReference type="EMBL" id="JAVREH010000001">
    <property type="protein sequence ID" value="MDT0259885.1"/>
    <property type="molecule type" value="Genomic_DNA"/>
</dbReference>
<dbReference type="Pfam" id="PF01614">
    <property type="entry name" value="IclR_C"/>
    <property type="match status" value="1"/>
</dbReference>
<dbReference type="InterPro" id="IPR050707">
    <property type="entry name" value="HTH_MetabolicPath_Reg"/>
</dbReference>
<name>A0ABU2J4H4_9ACTN</name>
<keyword evidence="2" id="KW-0238">DNA-binding</keyword>
<dbReference type="PROSITE" id="PS51077">
    <property type="entry name" value="HTH_ICLR"/>
    <property type="match status" value="1"/>
</dbReference>
<reference evidence="7" key="1">
    <citation type="submission" date="2023-07" db="EMBL/GenBank/DDBJ databases">
        <title>30 novel species of actinomycetes from the DSMZ collection.</title>
        <authorList>
            <person name="Nouioui I."/>
        </authorList>
    </citation>
    <scope>NUCLEOTIDE SEQUENCE [LARGE SCALE GENOMIC DNA]</scope>
    <source>
        <strain evidence="7">DSM 44399</strain>
    </source>
</reference>
<dbReference type="SMART" id="SM00346">
    <property type="entry name" value="HTH_ICLR"/>
    <property type="match status" value="1"/>
</dbReference>
<dbReference type="InterPro" id="IPR036390">
    <property type="entry name" value="WH_DNA-bd_sf"/>
</dbReference>
<dbReference type="PROSITE" id="PS51078">
    <property type="entry name" value="ICLR_ED"/>
    <property type="match status" value="1"/>
</dbReference>
<protein>
    <submittedName>
        <fullName evidence="6">IclR family transcriptional regulator</fullName>
    </submittedName>
</protein>
<dbReference type="InterPro" id="IPR014757">
    <property type="entry name" value="Tscrpt_reg_IclR_C"/>
</dbReference>
<dbReference type="SUPFAM" id="SSF55781">
    <property type="entry name" value="GAF domain-like"/>
    <property type="match status" value="1"/>
</dbReference>
<dbReference type="PANTHER" id="PTHR30136">
    <property type="entry name" value="HELIX-TURN-HELIX TRANSCRIPTIONAL REGULATOR, ICLR FAMILY"/>
    <property type="match status" value="1"/>
</dbReference>
<keyword evidence="3" id="KW-0804">Transcription</keyword>
<evidence type="ECO:0000256" key="2">
    <source>
        <dbReference type="ARBA" id="ARBA00023125"/>
    </source>
</evidence>
<dbReference type="Gene3D" id="1.10.10.10">
    <property type="entry name" value="Winged helix-like DNA-binding domain superfamily/Winged helix DNA-binding domain"/>
    <property type="match status" value="1"/>
</dbReference>
<organism evidence="6 7">
    <name type="scientific">Jatrophihabitans lederbergiae</name>
    <dbReference type="NCBI Taxonomy" id="3075547"/>
    <lineage>
        <taxon>Bacteria</taxon>
        <taxon>Bacillati</taxon>
        <taxon>Actinomycetota</taxon>
        <taxon>Actinomycetes</taxon>
        <taxon>Jatrophihabitantales</taxon>
        <taxon>Jatrophihabitantaceae</taxon>
        <taxon>Jatrophihabitans</taxon>
    </lineage>
</organism>
<feature type="domain" description="HTH iclR-type" evidence="4">
    <location>
        <begin position="7"/>
        <end position="66"/>
    </location>
</feature>
<evidence type="ECO:0000259" key="4">
    <source>
        <dbReference type="PROSITE" id="PS51077"/>
    </source>
</evidence>
<sequence length="234" mass="24573">MGQHSGIGVVDKTVAILAAAADGPAALSDLVERTQIPRATAHRLAVALEVHRLLIRDSEGRFIPGPRLAELAATAGDPLLDRAIDVLAWVRDTSGESAQLYRRDGRDRVCVAAAERAAGLRTTVPLGARLPLTAGSGAQVLCAWEPPDTVSHLLQTAQFTDRSLAEVRRRGWAQSVGQREAGVASVSAPVFGRGRQVVAAISISGPIERLGRSPGQRLAPILTAGAQRLQAALT</sequence>
<keyword evidence="1" id="KW-0805">Transcription regulation</keyword>
<dbReference type="Proteomes" id="UP001183176">
    <property type="component" value="Unassembled WGS sequence"/>
</dbReference>
<dbReference type="InterPro" id="IPR005471">
    <property type="entry name" value="Tscrpt_reg_IclR_N"/>
</dbReference>
<dbReference type="RefSeq" id="WP_311421045.1">
    <property type="nucleotide sequence ID" value="NZ_JAVREH010000001.1"/>
</dbReference>
<dbReference type="InterPro" id="IPR029016">
    <property type="entry name" value="GAF-like_dom_sf"/>
</dbReference>
<proteinExistence type="predicted"/>
<evidence type="ECO:0000256" key="1">
    <source>
        <dbReference type="ARBA" id="ARBA00023015"/>
    </source>
</evidence>
<accession>A0ABU2J4H4</accession>
<comment type="caution">
    <text evidence="6">The sequence shown here is derived from an EMBL/GenBank/DDBJ whole genome shotgun (WGS) entry which is preliminary data.</text>
</comment>
<evidence type="ECO:0000313" key="7">
    <source>
        <dbReference type="Proteomes" id="UP001183176"/>
    </source>
</evidence>
<dbReference type="Pfam" id="PF09339">
    <property type="entry name" value="HTH_IclR"/>
    <property type="match status" value="1"/>
</dbReference>
<keyword evidence="7" id="KW-1185">Reference proteome</keyword>
<feature type="domain" description="IclR-ED" evidence="5">
    <location>
        <begin position="67"/>
        <end position="234"/>
    </location>
</feature>
<dbReference type="Gene3D" id="3.30.450.40">
    <property type="match status" value="1"/>
</dbReference>
<evidence type="ECO:0000313" key="6">
    <source>
        <dbReference type="EMBL" id="MDT0259885.1"/>
    </source>
</evidence>
<dbReference type="SUPFAM" id="SSF46785">
    <property type="entry name" value="Winged helix' DNA-binding domain"/>
    <property type="match status" value="1"/>
</dbReference>
<evidence type="ECO:0000256" key="3">
    <source>
        <dbReference type="ARBA" id="ARBA00023163"/>
    </source>
</evidence>
<dbReference type="InterPro" id="IPR036388">
    <property type="entry name" value="WH-like_DNA-bd_sf"/>
</dbReference>
<dbReference type="PANTHER" id="PTHR30136:SF39">
    <property type="entry name" value="TRANSCRIPTIONAL REGULATORY PROTEIN"/>
    <property type="match status" value="1"/>
</dbReference>
<evidence type="ECO:0000259" key="5">
    <source>
        <dbReference type="PROSITE" id="PS51078"/>
    </source>
</evidence>